<keyword evidence="4" id="KW-1185">Reference proteome</keyword>
<reference evidence="4" key="1">
    <citation type="journal article" date="2019" name="Int. J. Syst. Evol. Microbiol.">
        <title>The Global Catalogue of Microorganisms (GCM) 10K type strain sequencing project: providing services to taxonomists for standard genome sequencing and annotation.</title>
        <authorList>
            <consortium name="The Broad Institute Genomics Platform"/>
            <consortium name="The Broad Institute Genome Sequencing Center for Infectious Disease"/>
            <person name="Wu L."/>
            <person name="Ma J."/>
        </authorList>
    </citation>
    <scope>NUCLEOTIDE SEQUENCE [LARGE SCALE GENOMIC DNA]</scope>
    <source>
        <strain evidence="4">CGMCC 4.1469</strain>
    </source>
</reference>
<dbReference type="InterPro" id="IPR006660">
    <property type="entry name" value="Arsenate_reductase-like"/>
</dbReference>
<comment type="similarity">
    <text evidence="1 2">Belongs to the ArsC family.</text>
</comment>
<evidence type="ECO:0000313" key="4">
    <source>
        <dbReference type="Proteomes" id="UP001596052"/>
    </source>
</evidence>
<dbReference type="NCBIfam" id="TIGR01617">
    <property type="entry name" value="arsC_related"/>
    <property type="match status" value="1"/>
</dbReference>
<dbReference type="InterPro" id="IPR036249">
    <property type="entry name" value="Thioredoxin-like_sf"/>
</dbReference>
<accession>A0ABW0KQF6</accession>
<evidence type="ECO:0000256" key="2">
    <source>
        <dbReference type="PROSITE-ProRule" id="PRU01282"/>
    </source>
</evidence>
<name>A0ABW0KQF6_9BACT</name>
<organism evidence="3 4">
    <name type="scientific">Prosthecobacter fluviatilis</name>
    <dbReference type="NCBI Taxonomy" id="445931"/>
    <lineage>
        <taxon>Bacteria</taxon>
        <taxon>Pseudomonadati</taxon>
        <taxon>Verrucomicrobiota</taxon>
        <taxon>Verrucomicrobiia</taxon>
        <taxon>Verrucomicrobiales</taxon>
        <taxon>Verrucomicrobiaceae</taxon>
        <taxon>Prosthecobacter</taxon>
    </lineage>
</organism>
<proteinExistence type="inferred from homology"/>
<dbReference type="Pfam" id="PF03960">
    <property type="entry name" value="ArsC"/>
    <property type="match status" value="1"/>
</dbReference>
<dbReference type="InterPro" id="IPR006504">
    <property type="entry name" value="Tscrpt_reg_Spx/MgsR"/>
</dbReference>
<sequence length="120" mass="13315">MLKVYAYSGCSTCKNAIKWLKGHGVAYEELAIRETPPTVAELKVMLSAYEGDVRRLFNVSGMDYRSLGLKDKLPGMSTDEALEMLAGNGNLVKRPFVVDEKGKVRLVGFKEAEWEKALGK</sequence>
<evidence type="ECO:0000313" key="3">
    <source>
        <dbReference type="EMBL" id="MFC5454837.1"/>
    </source>
</evidence>
<dbReference type="PANTHER" id="PTHR30041">
    <property type="entry name" value="ARSENATE REDUCTASE"/>
    <property type="match status" value="1"/>
</dbReference>
<dbReference type="Gene3D" id="3.40.30.10">
    <property type="entry name" value="Glutaredoxin"/>
    <property type="match status" value="1"/>
</dbReference>
<dbReference type="PROSITE" id="PS51353">
    <property type="entry name" value="ARSC"/>
    <property type="match status" value="1"/>
</dbReference>
<gene>
    <name evidence="3" type="ORF">ACFQDI_08240</name>
</gene>
<dbReference type="SUPFAM" id="SSF52833">
    <property type="entry name" value="Thioredoxin-like"/>
    <property type="match status" value="1"/>
</dbReference>
<dbReference type="PANTHER" id="PTHR30041:SF8">
    <property type="entry name" value="PROTEIN YFFB"/>
    <property type="match status" value="1"/>
</dbReference>
<protein>
    <submittedName>
        <fullName evidence="3">Arsenate reductase family protein</fullName>
    </submittedName>
</protein>
<dbReference type="Proteomes" id="UP001596052">
    <property type="component" value="Unassembled WGS sequence"/>
</dbReference>
<comment type="caution">
    <text evidence="3">The sequence shown here is derived from an EMBL/GenBank/DDBJ whole genome shotgun (WGS) entry which is preliminary data.</text>
</comment>
<evidence type="ECO:0000256" key="1">
    <source>
        <dbReference type="ARBA" id="ARBA00007198"/>
    </source>
</evidence>
<dbReference type="RefSeq" id="WP_377165327.1">
    <property type="nucleotide sequence ID" value="NZ_JBHSMQ010000002.1"/>
</dbReference>
<dbReference type="CDD" id="cd03036">
    <property type="entry name" value="ArsC_like"/>
    <property type="match status" value="1"/>
</dbReference>
<dbReference type="EMBL" id="JBHSMQ010000002">
    <property type="protein sequence ID" value="MFC5454837.1"/>
    <property type="molecule type" value="Genomic_DNA"/>
</dbReference>